<dbReference type="Proteomes" id="UP001518989">
    <property type="component" value="Unassembled WGS sequence"/>
</dbReference>
<protein>
    <submittedName>
        <fullName evidence="2">Uncharacterized protein</fullName>
    </submittedName>
</protein>
<accession>A0ABS3KJE1</accession>
<comment type="caution">
    <text evidence="2">The sequence shown here is derived from an EMBL/GenBank/DDBJ whole genome shotgun (WGS) entry which is preliminary data.</text>
</comment>
<dbReference type="RefSeq" id="WP_207415011.1">
    <property type="nucleotide sequence ID" value="NZ_CP061177.1"/>
</dbReference>
<name>A0ABS3KJE1_9PROT</name>
<evidence type="ECO:0000313" key="2">
    <source>
        <dbReference type="EMBL" id="MBO1077587.1"/>
    </source>
</evidence>
<organism evidence="2 3">
    <name type="scientific">Roseomonas haemaphysalidis</name>
    <dbReference type="NCBI Taxonomy" id="2768162"/>
    <lineage>
        <taxon>Bacteria</taxon>
        <taxon>Pseudomonadati</taxon>
        <taxon>Pseudomonadota</taxon>
        <taxon>Alphaproteobacteria</taxon>
        <taxon>Acetobacterales</taxon>
        <taxon>Roseomonadaceae</taxon>
        <taxon>Roseomonas</taxon>
    </lineage>
</organism>
<dbReference type="EMBL" id="JACTNG010000001">
    <property type="protein sequence ID" value="MBO1077587.1"/>
    <property type="molecule type" value="Genomic_DNA"/>
</dbReference>
<evidence type="ECO:0000256" key="1">
    <source>
        <dbReference type="SAM" id="MobiDB-lite"/>
    </source>
</evidence>
<reference evidence="2 3" key="1">
    <citation type="submission" date="2020-09" db="EMBL/GenBank/DDBJ databases">
        <title>Roseomonas.</title>
        <authorList>
            <person name="Zhu W."/>
        </authorList>
    </citation>
    <scope>NUCLEOTIDE SEQUENCE [LARGE SCALE GENOMIC DNA]</scope>
    <source>
        <strain evidence="2 3">573</strain>
    </source>
</reference>
<gene>
    <name evidence="2" type="ORF">IAI61_00985</name>
</gene>
<proteinExistence type="predicted"/>
<evidence type="ECO:0000313" key="3">
    <source>
        <dbReference type="Proteomes" id="UP001518989"/>
    </source>
</evidence>
<sequence>MRDPRSWQSGHPERSAYSAWVSDGWQALGKASSGGRTAEGLVFVRAYDRTRNGHAEHVSARTRSAPPGRVVEDMPGTTPGVAAHRSISSGYEQHAMLNMYPVSGILPNPDRMLGAGVGGGRIMRPPLPVLRPTARPQWTPSAGLRPRGGLGPRSWHNQISEQPGEAEAAGEERGASAPAEPLLPSPPTVEELAAQTPRMPRRGRSRNSATEHTPQYERGGGTAQRDADLQALRPGAGKPDPNDPSVMSHPLPDGRTAVTRVATKNRGEITLEIQDHAAYDAGRIPAKATHKFRYGVTP</sequence>
<keyword evidence="3" id="KW-1185">Reference proteome</keyword>
<feature type="region of interest" description="Disordered" evidence="1">
    <location>
        <begin position="126"/>
        <end position="264"/>
    </location>
</feature>